<gene>
    <name evidence="5" type="ORF">M5G11_13380</name>
</gene>
<dbReference type="Pfam" id="PF00196">
    <property type="entry name" value="GerE"/>
    <property type="match status" value="1"/>
</dbReference>
<sequence length="234" mass="26838">MPYWKQEQLAQLQCADSQQQMFESALSLAEQLGMHYMGYSIRSRHVTLKPQTLLFNNYPDAWNQEYQAEGYFDIDPTVEHCRNSLLPVLWSNDLFSETPQLREASIRFGLQHGWSLAVHDARGNESMLSVARSTKPIEQEEFYDKAGQTMWLCNLLHNLMADQLFQQPTNKFHLTVREIEVLKWSAEGKTADDIACILSLSKSTVNFHIRSFITKLDTNNKTSAVAIAARHGLL</sequence>
<organism evidence="5 6">
    <name type="scientific">Pseudomonas fontis</name>
    <dbReference type="NCBI Taxonomy" id="2942633"/>
    <lineage>
        <taxon>Bacteria</taxon>
        <taxon>Pseudomonadati</taxon>
        <taxon>Pseudomonadota</taxon>
        <taxon>Gammaproteobacteria</taxon>
        <taxon>Pseudomonadales</taxon>
        <taxon>Pseudomonadaceae</taxon>
        <taxon>Pseudomonas</taxon>
    </lineage>
</organism>
<dbReference type="PROSITE" id="PS50043">
    <property type="entry name" value="HTH_LUXR_2"/>
    <property type="match status" value="1"/>
</dbReference>
<dbReference type="InterPro" id="IPR005143">
    <property type="entry name" value="TF_LuxR_autoind-bd_dom"/>
</dbReference>
<dbReference type="PANTHER" id="PTHR44688:SF25">
    <property type="entry name" value="HTH LUXR-TYPE DOMAIN-CONTAINING PROTEIN"/>
    <property type="match status" value="1"/>
</dbReference>
<dbReference type="Proteomes" id="UP001148203">
    <property type="component" value="Unassembled WGS sequence"/>
</dbReference>
<dbReference type="CDD" id="cd06170">
    <property type="entry name" value="LuxR_C_like"/>
    <property type="match status" value="1"/>
</dbReference>
<dbReference type="SUPFAM" id="SSF75516">
    <property type="entry name" value="Pheromone-binding domain of LuxR-like quorum-sensing transcription factors"/>
    <property type="match status" value="1"/>
</dbReference>
<accession>A0ABT5NTM5</accession>
<protein>
    <submittedName>
        <fullName evidence="5">LuxR family transcriptional regulator</fullName>
    </submittedName>
</protein>
<dbReference type="SUPFAM" id="SSF46894">
    <property type="entry name" value="C-terminal effector domain of the bipartite response regulators"/>
    <property type="match status" value="1"/>
</dbReference>
<proteinExistence type="predicted"/>
<dbReference type="EMBL" id="JAMDGY010000030">
    <property type="protein sequence ID" value="MDD0991532.1"/>
    <property type="molecule type" value="Genomic_DNA"/>
</dbReference>
<evidence type="ECO:0000313" key="6">
    <source>
        <dbReference type="Proteomes" id="UP001148203"/>
    </source>
</evidence>
<keyword evidence="1" id="KW-0805">Transcription regulation</keyword>
<dbReference type="RefSeq" id="WP_273912512.1">
    <property type="nucleotide sequence ID" value="NZ_JAMDGX010000062.1"/>
</dbReference>
<dbReference type="Gene3D" id="1.10.10.10">
    <property type="entry name" value="Winged helix-like DNA-binding domain superfamily/Winged helix DNA-binding domain"/>
    <property type="match status" value="1"/>
</dbReference>
<dbReference type="InterPro" id="IPR036388">
    <property type="entry name" value="WH-like_DNA-bd_sf"/>
</dbReference>
<dbReference type="Gene3D" id="3.30.450.80">
    <property type="entry name" value="Transcription factor LuxR-like, autoinducer-binding domain"/>
    <property type="match status" value="1"/>
</dbReference>
<keyword evidence="3" id="KW-0804">Transcription</keyword>
<reference evidence="5 6" key="1">
    <citation type="submission" date="2022-05" db="EMBL/GenBank/DDBJ databases">
        <title>Novel Pseudomonas spp. Isolated from a Rainbow Trout Aquaculture Facility.</title>
        <authorList>
            <person name="Testerman T."/>
            <person name="Graf J."/>
        </authorList>
    </citation>
    <scope>NUCLEOTIDE SEQUENCE [LARGE SCALE GENOMIC DNA]</scope>
    <source>
        <strain evidence="5 6">ID681</strain>
    </source>
</reference>
<name>A0ABT5NTM5_9PSED</name>
<dbReference type="PANTHER" id="PTHR44688">
    <property type="entry name" value="DNA-BINDING TRANSCRIPTIONAL ACTIVATOR DEVR_DOSR"/>
    <property type="match status" value="1"/>
</dbReference>
<evidence type="ECO:0000256" key="3">
    <source>
        <dbReference type="ARBA" id="ARBA00023163"/>
    </source>
</evidence>
<feature type="domain" description="HTH luxR-type" evidence="4">
    <location>
        <begin position="167"/>
        <end position="232"/>
    </location>
</feature>
<dbReference type="SMART" id="SM00421">
    <property type="entry name" value="HTH_LUXR"/>
    <property type="match status" value="1"/>
</dbReference>
<dbReference type="InterPro" id="IPR036693">
    <property type="entry name" value="TF_LuxR_autoind-bd_dom_sf"/>
</dbReference>
<keyword evidence="6" id="KW-1185">Reference proteome</keyword>
<evidence type="ECO:0000259" key="4">
    <source>
        <dbReference type="PROSITE" id="PS50043"/>
    </source>
</evidence>
<evidence type="ECO:0000256" key="2">
    <source>
        <dbReference type="ARBA" id="ARBA00023125"/>
    </source>
</evidence>
<evidence type="ECO:0000313" key="5">
    <source>
        <dbReference type="EMBL" id="MDD0991532.1"/>
    </source>
</evidence>
<comment type="caution">
    <text evidence="5">The sequence shown here is derived from an EMBL/GenBank/DDBJ whole genome shotgun (WGS) entry which is preliminary data.</text>
</comment>
<keyword evidence="2" id="KW-0238">DNA-binding</keyword>
<evidence type="ECO:0000256" key="1">
    <source>
        <dbReference type="ARBA" id="ARBA00023015"/>
    </source>
</evidence>
<dbReference type="InterPro" id="IPR000792">
    <property type="entry name" value="Tscrpt_reg_LuxR_C"/>
</dbReference>
<dbReference type="Pfam" id="PF03472">
    <property type="entry name" value="Autoind_bind"/>
    <property type="match status" value="1"/>
</dbReference>
<dbReference type="PRINTS" id="PR00038">
    <property type="entry name" value="HTHLUXR"/>
</dbReference>
<dbReference type="InterPro" id="IPR016032">
    <property type="entry name" value="Sig_transdc_resp-reg_C-effctor"/>
</dbReference>